<reference evidence="3 4" key="1">
    <citation type="submission" date="2019-07" db="EMBL/GenBank/DDBJ databases">
        <title>Whole genome shotgun sequence of Vibrio superstes NBRC 103154.</title>
        <authorList>
            <person name="Hosoyama A."/>
            <person name="Uohara A."/>
            <person name="Ohji S."/>
            <person name="Ichikawa N."/>
        </authorList>
    </citation>
    <scope>NUCLEOTIDE SEQUENCE [LARGE SCALE GENOMIC DNA]</scope>
    <source>
        <strain evidence="3 4">NBRC 103154</strain>
    </source>
</reference>
<keyword evidence="2" id="KW-0732">Signal</keyword>
<evidence type="ECO:0000313" key="4">
    <source>
        <dbReference type="Proteomes" id="UP000321113"/>
    </source>
</evidence>
<accession>A0A511QNS6</accession>
<feature type="chain" id="PRO_5022171329" description="Lipoprotein" evidence="2">
    <location>
        <begin position="17"/>
        <end position="304"/>
    </location>
</feature>
<keyword evidence="4" id="KW-1185">Reference proteome</keyword>
<evidence type="ECO:0008006" key="5">
    <source>
        <dbReference type="Google" id="ProtNLM"/>
    </source>
</evidence>
<evidence type="ECO:0000256" key="2">
    <source>
        <dbReference type="SAM" id="SignalP"/>
    </source>
</evidence>
<evidence type="ECO:0000313" key="3">
    <source>
        <dbReference type="EMBL" id="GEM78960.1"/>
    </source>
</evidence>
<name>A0A511QNS6_9VIBR</name>
<dbReference type="AlphaFoldDB" id="A0A511QNS6"/>
<dbReference type="RefSeq" id="WP_119008603.1">
    <property type="nucleotide sequence ID" value="NZ_BJXK01000004.1"/>
</dbReference>
<dbReference type="OrthoDB" id="5878635at2"/>
<comment type="caution">
    <text evidence="3">The sequence shown here is derived from an EMBL/GenBank/DDBJ whole genome shotgun (WGS) entry which is preliminary data.</text>
</comment>
<feature type="signal peptide" evidence="2">
    <location>
        <begin position="1"/>
        <end position="16"/>
    </location>
</feature>
<sequence>MKYKIIALAVSGALLAACGSDNDNYVTPANVTVQAYDGGVRGIEAFYDCGDGDMLMGTTGGGGFLEIGLGNFPEFTENPDQCVVSFGPTQGAIDETNSKDMSDVQYIVPLELYEANTVIAATPYTTLINKRIEELEAAGEDVIIDDIIDEVFEDSLPDGADLTDAQKRQLLSDPDAALASMSDDVAAKVQASTIVLSDALVAQPDRSTDELTNVTKTVATSLAADPNFPVNQDTGAPTYIDVSEDLKVDSAFDEVVAREPDPEEPLPDDTLQDGQELPEEPPAVIPPPGEENPPPTGGTGGTAG</sequence>
<protein>
    <recommendedName>
        <fullName evidence="5">Lipoprotein</fullName>
    </recommendedName>
</protein>
<gene>
    <name evidence="3" type="ORF">VSU01S_12050</name>
</gene>
<organism evidence="3 4">
    <name type="scientific">Vibrio superstes NBRC 103154</name>
    <dbReference type="NCBI Taxonomy" id="1219062"/>
    <lineage>
        <taxon>Bacteria</taxon>
        <taxon>Pseudomonadati</taxon>
        <taxon>Pseudomonadota</taxon>
        <taxon>Gammaproteobacteria</taxon>
        <taxon>Vibrionales</taxon>
        <taxon>Vibrionaceae</taxon>
        <taxon>Vibrio</taxon>
    </lineage>
</organism>
<feature type="compositionally biased region" description="Pro residues" evidence="1">
    <location>
        <begin position="280"/>
        <end position="296"/>
    </location>
</feature>
<feature type="region of interest" description="Disordered" evidence="1">
    <location>
        <begin position="253"/>
        <end position="304"/>
    </location>
</feature>
<evidence type="ECO:0000256" key="1">
    <source>
        <dbReference type="SAM" id="MobiDB-lite"/>
    </source>
</evidence>
<feature type="compositionally biased region" description="Acidic residues" evidence="1">
    <location>
        <begin position="261"/>
        <end position="279"/>
    </location>
</feature>
<dbReference type="PROSITE" id="PS51257">
    <property type="entry name" value="PROKAR_LIPOPROTEIN"/>
    <property type="match status" value="1"/>
</dbReference>
<dbReference type="Proteomes" id="UP000321113">
    <property type="component" value="Unassembled WGS sequence"/>
</dbReference>
<proteinExistence type="predicted"/>
<dbReference type="EMBL" id="BJXK01000004">
    <property type="protein sequence ID" value="GEM78960.1"/>
    <property type="molecule type" value="Genomic_DNA"/>
</dbReference>